<organism evidence="1 2">
    <name type="scientific">Comamonas nitrativorans</name>
    <dbReference type="NCBI Taxonomy" id="108437"/>
    <lineage>
        <taxon>Bacteria</taxon>
        <taxon>Pseudomonadati</taxon>
        <taxon>Pseudomonadota</taxon>
        <taxon>Betaproteobacteria</taxon>
        <taxon>Burkholderiales</taxon>
        <taxon>Comamonadaceae</taxon>
        <taxon>Comamonas</taxon>
    </lineage>
</organism>
<dbReference type="EMBL" id="JBHSEW010000002">
    <property type="protein sequence ID" value="MFC4621231.1"/>
    <property type="molecule type" value="Genomic_DNA"/>
</dbReference>
<sequence length="411" mass="47376">MSERGEQVRKVLDALSKHAELIAEGFEGAVLGGDKQRDAGIEALYRMGVLKPYEEGEYRLNPLLRDFLAENLSNYHALQALRNVIGPIQEAGARWQEMLQLRRSGSMRDFARMAKAFDFATVDIAHAIEHNLERLHNLLSTQYGNVEDLHAKVRQNRYYAGQVRSFLQHVQRIDTLVETVSADAVAYSLLEYRHMVIKRLASRQLQWTSQIKDAQTQISSRLFEAKLMELRLSRLARFSMWLSQHKTEDGWEVPVDESTDLAMLRPDTIEVRPQPDVQDVDQSIQDALVGIVTKMPLAKRLEPPREPPPPQMIIEDEKSEPVVELNPLKVMFRELIESIELAQQPLSLREWKRGRPDLAQFTDGAFLMFLIQPLRKVGMELTYVWPPDPDPFPINEPFHDIQVQWVARKRA</sequence>
<evidence type="ECO:0008006" key="3">
    <source>
        <dbReference type="Google" id="ProtNLM"/>
    </source>
</evidence>
<evidence type="ECO:0000313" key="1">
    <source>
        <dbReference type="EMBL" id="MFC4621231.1"/>
    </source>
</evidence>
<evidence type="ECO:0000313" key="2">
    <source>
        <dbReference type="Proteomes" id="UP001595967"/>
    </source>
</evidence>
<gene>
    <name evidence="1" type="ORF">ACFO3A_03260</name>
</gene>
<name>A0ABV9GVI6_9BURK</name>
<keyword evidence="2" id="KW-1185">Reference proteome</keyword>
<accession>A0ABV9GVI6</accession>
<comment type="caution">
    <text evidence="1">The sequence shown here is derived from an EMBL/GenBank/DDBJ whole genome shotgun (WGS) entry which is preliminary data.</text>
</comment>
<dbReference type="RefSeq" id="WP_377723963.1">
    <property type="nucleotide sequence ID" value="NZ_JBHSEW010000002.1"/>
</dbReference>
<protein>
    <recommendedName>
        <fullName evidence="3">DUF3375 domain-containing protein</fullName>
    </recommendedName>
</protein>
<proteinExistence type="predicted"/>
<reference evidence="2" key="1">
    <citation type="journal article" date="2019" name="Int. J. Syst. Evol. Microbiol.">
        <title>The Global Catalogue of Microorganisms (GCM) 10K type strain sequencing project: providing services to taxonomists for standard genome sequencing and annotation.</title>
        <authorList>
            <consortium name="The Broad Institute Genomics Platform"/>
            <consortium name="The Broad Institute Genome Sequencing Center for Infectious Disease"/>
            <person name="Wu L."/>
            <person name="Ma J."/>
        </authorList>
    </citation>
    <scope>NUCLEOTIDE SEQUENCE [LARGE SCALE GENOMIC DNA]</scope>
    <source>
        <strain evidence="2">JCM 11650</strain>
    </source>
</reference>
<dbReference type="Proteomes" id="UP001595967">
    <property type="component" value="Unassembled WGS sequence"/>
</dbReference>